<sequence>MKDFLELEEFFGLEDGEKLEDLDLSREVTMEDFLEIKIRRRSLMTISILREEIWRLRQRLASIDANMMKSIDIPYINRHLPYDID</sequence>
<dbReference type="AlphaFoldDB" id="A0A8S9LJJ3"/>
<dbReference type="EMBL" id="QGKW02000276">
    <property type="protein sequence ID" value="KAF2607664.1"/>
    <property type="molecule type" value="Genomic_DNA"/>
</dbReference>
<evidence type="ECO:0000313" key="2">
    <source>
        <dbReference type="Proteomes" id="UP000712281"/>
    </source>
</evidence>
<reference evidence="1" key="1">
    <citation type="submission" date="2019-12" db="EMBL/GenBank/DDBJ databases">
        <title>Genome sequencing and annotation of Brassica cretica.</title>
        <authorList>
            <person name="Studholme D.J."/>
            <person name="Sarris P.F."/>
        </authorList>
    </citation>
    <scope>NUCLEOTIDE SEQUENCE</scope>
    <source>
        <strain evidence="1">PFS-001/15</strain>
        <tissue evidence="1">Leaf</tissue>
    </source>
</reference>
<organism evidence="1 2">
    <name type="scientific">Brassica cretica</name>
    <name type="common">Mustard</name>
    <dbReference type="NCBI Taxonomy" id="69181"/>
    <lineage>
        <taxon>Eukaryota</taxon>
        <taxon>Viridiplantae</taxon>
        <taxon>Streptophyta</taxon>
        <taxon>Embryophyta</taxon>
        <taxon>Tracheophyta</taxon>
        <taxon>Spermatophyta</taxon>
        <taxon>Magnoliopsida</taxon>
        <taxon>eudicotyledons</taxon>
        <taxon>Gunneridae</taxon>
        <taxon>Pentapetalae</taxon>
        <taxon>rosids</taxon>
        <taxon>malvids</taxon>
        <taxon>Brassicales</taxon>
        <taxon>Brassicaceae</taxon>
        <taxon>Brassiceae</taxon>
        <taxon>Brassica</taxon>
    </lineage>
</organism>
<evidence type="ECO:0000313" key="1">
    <source>
        <dbReference type="EMBL" id="KAF2607664.1"/>
    </source>
</evidence>
<name>A0A8S9LJJ3_BRACR</name>
<accession>A0A8S9LJJ3</accession>
<comment type="caution">
    <text evidence="1">The sequence shown here is derived from an EMBL/GenBank/DDBJ whole genome shotgun (WGS) entry which is preliminary data.</text>
</comment>
<dbReference type="Proteomes" id="UP000712281">
    <property type="component" value="Unassembled WGS sequence"/>
</dbReference>
<proteinExistence type="predicted"/>
<protein>
    <submittedName>
        <fullName evidence="1">Uncharacterized protein</fullName>
    </submittedName>
</protein>
<gene>
    <name evidence="1" type="ORF">F2Q68_00045065</name>
</gene>